<dbReference type="PANTHER" id="PTHR30372:SF4">
    <property type="entry name" value="LIPID-A-DISACCHARIDE SYNTHASE, MITOCHONDRIAL-RELATED"/>
    <property type="match status" value="1"/>
</dbReference>
<dbReference type="EMBL" id="UINC01001560">
    <property type="protein sequence ID" value="SUZ83630.1"/>
    <property type="molecule type" value="Genomic_DNA"/>
</dbReference>
<dbReference type="NCBIfam" id="TIGR00215">
    <property type="entry name" value="lpxB"/>
    <property type="match status" value="1"/>
</dbReference>
<evidence type="ECO:0000256" key="4">
    <source>
        <dbReference type="ARBA" id="ARBA00022676"/>
    </source>
</evidence>
<evidence type="ECO:0000313" key="8">
    <source>
        <dbReference type="EMBL" id="SUZ83630.1"/>
    </source>
</evidence>
<reference evidence="8" key="1">
    <citation type="submission" date="2018-05" db="EMBL/GenBank/DDBJ databases">
        <authorList>
            <person name="Lanie J.A."/>
            <person name="Ng W.-L."/>
            <person name="Kazmierczak K.M."/>
            <person name="Andrzejewski T.M."/>
            <person name="Davidsen T.M."/>
            <person name="Wayne K.J."/>
            <person name="Tettelin H."/>
            <person name="Glass J.I."/>
            <person name="Rusch D."/>
            <person name="Podicherti R."/>
            <person name="Tsui H.-C.T."/>
            <person name="Winkler M.E."/>
        </authorList>
    </citation>
    <scope>NUCLEOTIDE SEQUENCE</scope>
</reference>
<dbReference type="GO" id="GO:0009245">
    <property type="term" value="P:lipid A biosynthetic process"/>
    <property type="evidence" value="ECO:0007669"/>
    <property type="project" value="UniProtKB-KW"/>
</dbReference>
<sequence length="327" mass="38305">MKSKSDNLVKHYKETSIMGFFEVLKNIFKILNNINFCKKDILRFKPDRIIYIDYPGFNLRICKWAKENGFINHYFISPQIWAWKENRINAIKRDIDYMHVILPFEKNYYKIKHEFEVHYSGHPLVNYINKFKSDDNFFYKNNLDINQPIIALLPGSRLQEIKKVLPVFLSITNMFKSYQFVIGGVESIDKEKYNKLTKNKNVKVVFNQTYNLLANAKAAIVTSGTASLEAAIFKIPQVVCYKTSFITYLIGKMLVNIKYISLVNLILNDRIVNELVQGELNSNNLKNSINKILKKDNRLEMINAYNNLINMLYAENPSRKTAELIVR</sequence>
<dbReference type="InterPro" id="IPR003835">
    <property type="entry name" value="Glyco_trans_19"/>
</dbReference>
<evidence type="ECO:0000256" key="1">
    <source>
        <dbReference type="ARBA" id="ARBA00012687"/>
    </source>
</evidence>
<comment type="catalytic activity">
    <reaction evidence="7">
        <text>a lipid X + a UDP-2-N,3-O-bis[(3R)-3-hydroxyacyl]-alpha-D-glucosamine = a lipid A disaccharide + UDP + H(+)</text>
        <dbReference type="Rhea" id="RHEA:67828"/>
        <dbReference type="ChEBI" id="CHEBI:15378"/>
        <dbReference type="ChEBI" id="CHEBI:58223"/>
        <dbReference type="ChEBI" id="CHEBI:137748"/>
        <dbReference type="ChEBI" id="CHEBI:176338"/>
        <dbReference type="ChEBI" id="CHEBI:176343"/>
        <dbReference type="EC" id="2.4.1.182"/>
    </reaction>
</comment>
<protein>
    <recommendedName>
        <fullName evidence="1">lipid-A-disaccharide synthase</fullName>
        <ecNumber evidence="1">2.4.1.182</ecNumber>
    </recommendedName>
</protein>
<proteinExistence type="predicted"/>
<dbReference type="EC" id="2.4.1.182" evidence="1"/>
<organism evidence="8">
    <name type="scientific">marine metagenome</name>
    <dbReference type="NCBI Taxonomy" id="408172"/>
    <lineage>
        <taxon>unclassified sequences</taxon>
        <taxon>metagenomes</taxon>
        <taxon>ecological metagenomes</taxon>
    </lineage>
</organism>
<dbReference type="GO" id="GO:0008915">
    <property type="term" value="F:lipid-A-disaccharide synthase activity"/>
    <property type="evidence" value="ECO:0007669"/>
    <property type="project" value="UniProtKB-EC"/>
</dbReference>
<evidence type="ECO:0000256" key="7">
    <source>
        <dbReference type="ARBA" id="ARBA00048975"/>
    </source>
</evidence>
<evidence type="ECO:0000256" key="6">
    <source>
        <dbReference type="ARBA" id="ARBA00023098"/>
    </source>
</evidence>
<keyword evidence="5" id="KW-0808">Transferase</keyword>
<keyword evidence="2" id="KW-0444">Lipid biosynthesis</keyword>
<dbReference type="GO" id="GO:0016020">
    <property type="term" value="C:membrane"/>
    <property type="evidence" value="ECO:0007669"/>
    <property type="project" value="GOC"/>
</dbReference>
<keyword evidence="4" id="KW-0328">Glycosyltransferase</keyword>
<accession>A0A381QWV1</accession>
<dbReference type="Pfam" id="PF02684">
    <property type="entry name" value="LpxB"/>
    <property type="match status" value="1"/>
</dbReference>
<keyword evidence="3" id="KW-0441">Lipid A biosynthesis</keyword>
<dbReference type="SUPFAM" id="SSF53756">
    <property type="entry name" value="UDP-Glycosyltransferase/glycogen phosphorylase"/>
    <property type="match status" value="1"/>
</dbReference>
<evidence type="ECO:0000256" key="5">
    <source>
        <dbReference type="ARBA" id="ARBA00022679"/>
    </source>
</evidence>
<evidence type="ECO:0000256" key="2">
    <source>
        <dbReference type="ARBA" id="ARBA00022516"/>
    </source>
</evidence>
<evidence type="ECO:0000256" key="3">
    <source>
        <dbReference type="ARBA" id="ARBA00022556"/>
    </source>
</evidence>
<name>A0A381QWV1_9ZZZZ</name>
<dbReference type="GO" id="GO:0005543">
    <property type="term" value="F:phospholipid binding"/>
    <property type="evidence" value="ECO:0007669"/>
    <property type="project" value="TreeGrafter"/>
</dbReference>
<dbReference type="PANTHER" id="PTHR30372">
    <property type="entry name" value="LIPID-A-DISACCHARIDE SYNTHASE"/>
    <property type="match status" value="1"/>
</dbReference>
<keyword evidence="6" id="KW-0443">Lipid metabolism</keyword>
<dbReference type="AlphaFoldDB" id="A0A381QWV1"/>
<gene>
    <name evidence="8" type="ORF">METZ01_LOCUS36484</name>
</gene>